<sequence>MDVEILTAREVPLGGIRAMTVRRTIPQMRRSLIGAWCFADHYGPDDVAVTGGMDVPPHPHIGLQTVSWLFEGEIAHIDSGGHRGAVLPGEINLMTAGEGIAHSETSSADTRILHGVQLWLALPEQHRRSAPRAFEHHAPPETLFEGGSALVFIGSLLGEVSPVAVHTPLVGAELRLDPGAQVELPVDPAFEHGLLVDCGEIDLEGTPVPRGALGYTGIGARTLHVRNVGGHAARMILLGGAPFEEDIIMWWNFVGRTSEEVHRARQDWEDAAVRAARFGEVSGYRGPARIPAPAIPQLTLRARRNPPPRAGASVAEGSVAEGSGSLG</sequence>
<evidence type="ECO:0000259" key="5">
    <source>
        <dbReference type="Pfam" id="PF05726"/>
    </source>
</evidence>
<dbReference type="RefSeq" id="WP_376978121.1">
    <property type="nucleotide sequence ID" value="NZ_JBHLSV010000003.1"/>
</dbReference>
<evidence type="ECO:0000256" key="1">
    <source>
        <dbReference type="ARBA" id="ARBA00008416"/>
    </source>
</evidence>
<dbReference type="PIRSF" id="PIRSF006232">
    <property type="entry name" value="Pirin"/>
    <property type="match status" value="1"/>
</dbReference>
<dbReference type="Pfam" id="PF02678">
    <property type="entry name" value="Pirin"/>
    <property type="match status" value="1"/>
</dbReference>
<gene>
    <name evidence="6" type="ORF">ACFFF6_03105</name>
</gene>
<dbReference type="InterPro" id="IPR011051">
    <property type="entry name" value="RmlC_Cupin_sf"/>
</dbReference>
<evidence type="ECO:0000313" key="7">
    <source>
        <dbReference type="Proteomes" id="UP001589793"/>
    </source>
</evidence>
<dbReference type="InterPro" id="IPR012093">
    <property type="entry name" value="Pirin"/>
</dbReference>
<dbReference type="InterPro" id="IPR014710">
    <property type="entry name" value="RmlC-like_jellyroll"/>
</dbReference>
<dbReference type="Proteomes" id="UP001589793">
    <property type="component" value="Unassembled WGS sequence"/>
</dbReference>
<dbReference type="SUPFAM" id="SSF51182">
    <property type="entry name" value="RmlC-like cupins"/>
    <property type="match status" value="1"/>
</dbReference>
<feature type="domain" description="Pirin N-terminal" evidence="4">
    <location>
        <begin position="20"/>
        <end position="120"/>
    </location>
</feature>
<comment type="similarity">
    <text evidence="1 2">Belongs to the pirin family.</text>
</comment>
<comment type="caution">
    <text evidence="6">The sequence shown here is derived from an EMBL/GenBank/DDBJ whole genome shotgun (WGS) entry which is preliminary data.</text>
</comment>
<dbReference type="InterPro" id="IPR008778">
    <property type="entry name" value="Pirin_C_dom"/>
</dbReference>
<evidence type="ECO:0000259" key="4">
    <source>
        <dbReference type="Pfam" id="PF02678"/>
    </source>
</evidence>
<dbReference type="PANTHER" id="PTHR13903:SF8">
    <property type="entry name" value="PIRIN"/>
    <property type="match status" value="1"/>
</dbReference>
<reference evidence="6 7" key="1">
    <citation type="submission" date="2024-09" db="EMBL/GenBank/DDBJ databases">
        <authorList>
            <person name="Sun Q."/>
            <person name="Mori K."/>
        </authorList>
    </citation>
    <scope>NUCLEOTIDE SEQUENCE [LARGE SCALE GENOMIC DNA]</scope>
    <source>
        <strain evidence="6 7">CICC 10874</strain>
    </source>
</reference>
<name>A0ABV6R7K3_9MICO</name>
<proteinExistence type="inferred from homology"/>
<organism evidence="6 7">
    <name type="scientific">Brachybacterium hainanense</name>
    <dbReference type="NCBI Taxonomy" id="1541174"/>
    <lineage>
        <taxon>Bacteria</taxon>
        <taxon>Bacillati</taxon>
        <taxon>Actinomycetota</taxon>
        <taxon>Actinomycetes</taxon>
        <taxon>Micrococcales</taxon>
        <taxon>Dermabacteraceae</taxon>
        <taxon>Brachybacterium</taxon>
    </lineage>
</organism>
<feature type="domain" description="Pirin C-terminal" evidence="5">
    <location>
        <begin position="172"/>
        <end position="271"/>
    </location>
</feature>
<dbReference type="Pfam" id="PF05726">
    <property type="entry name" value="Pirin_C"/>
    <property type="match status" value="1"/>
</dbReference>
<dbReference type="InterPro" id="IPR003829">
    <property type="entry name" value="Pirin_N_dom"/>
</dbReference>
<evidence type="ECO:0000256" key="3">
    <source>
        <dbReference type="SAM" id="MobiDB-lite"/>
    </source>
</evidence>
<protein>
    <submittedName>
        <fullName evidence="6">Pirin family protein</fullName>
    </submittedName>
</protein>
<evidence type="ECO:0000256" key="2">
    <source>
        <dbReference type="RuleBase" id="RU003457"/>
    </source>
</evidence>
<dbReference type="CDD" id="cd02909">
    <property type="entry name" value="cupin_pirin_N"/>
    <property type="match status" value="1"/>
</dbReference>
<dbReference type="PANTHER" id="PTHR13903">
    <property type="entry name" value="PIRIN-RELATED"/>
    <property type="match status" value="1"/>
</dbReference>
<dbReference type="EMBL" id="JBHLSV010000003">
    <property type="protein sequence ID" value="MFC0672941.1"/>
    <property type="molecule type" value="Genomic_DNA"/>
</dbReference>
<dbReference type="Gene3D" id="2.60.120.10">
    <property type="entry name" value="Jelly Rolls"/>
    <property type="match status" value="2"/>
</dbReference>
<evidence type="ECO:0000313" key="6">
    <source>
        <dbReference type="EMBL" id="MFC0672941.1"/>
    </source>
</evidence>
<feature type="region of interest" description="Disordered" evidence="3">
    <location>
        <begin position="301"/>
        <end position="327"/>
    </location>
</feature>
<accession>A0ABV6R7K3</accession>
<keyword evidence="7" id="KW-1185">Reference proteome</keyword>